<sequence length="247" mass="26386">MSIADPLTISALGERPLPTPMAVPPQIQSFLPTVTSLVPTTISLPTPIAEVTPDHESSGNNRALIIILSCAVAALLLLLIIFAIHRYRQIRSASEGSSQDTSSIEEAQSRSEMVGSSQPNPPQGTGRSGRRGLDIILTQGDHQVSMNGSGANRPPQVPVPVHASTYPRVPGNNRPQEVLEVDIRDPVPMYTRRSKTLWRGSGGQPRRPERSEGSSTPPLYGAHQQHPLVQSSPTSSTSPPALPESSP</sequence>
<protein>
    <submittedName>
        <fullName evidence="3">Uncharacterized protein</fullName>
    </submittedName>
</protein>
<organism evidence="3 4">
    <name type="scientific">Piptocephalis cylindrospora</name>
    <dbReference type="NCBI Taxonomy" id="1907219"/>
    <lineage>
        <taxon>Eukaryota</taxon>
        <taxon>Fungi</taxon>
        <taxon>Fungi incertae sedis</taxon>
        <taxon>Zoopagomycota</taxon>
        <taxon>Zoopagomycotina</taxon>
        <taxon>Zoopagomycetes</taxon>
        <taxon>Zoopagales</taxon>
        <taxon>Piptocephalidaceae</taxon>
        <taxon>Piptocephalis</taxon>
    </lineage>
</organism>
<evidence type="ECO:0000256" key="2">
    <source>
        <dbReference type="SAM" id="Phobius"/>
    </source>
</evidence>
<dbReference type="OrthoDB" id="10664605at2759"/>
<keyword evidence="4" id="KW-1185">Reference proteome</keyword>
<feature type="region of interest" description="Disordered" evidence="1">
    <location>
        <begin position="143"/>
        <end position="175"/>
    </location>
</feature>
<reference evidence="4" key="1">
    <citation type="journal article" date="2018" name="Nat. Microbiol.">
        <title>Leveraging single-cell genomics to expand the fungal tree of life.</title>
        <authorList>
            <person name="Ahrendt S.R."/>
            <person name="Quandt C.A."/>
            <person name="Ciobanu D."/>
            <person name="Clum A."/>
            <person name="Salamov A."/>
            <person name="Andreopoulos B."/>
            <person name="Cheng J.F."/>
            <person name="Woyke T."/>
            <person name="Pelin A."/>
            <person name="Henrissat B."/>
            <person name="Reynolds N.K."/>
            <person name="Benny G.L."/>
            <person name="Smith M.E."/>
            <person name="James T.Y."/>
            <person name="Grigoriev I.V."/>
        </authorList>
    </citation>
    <scope>NUCLEOTIDE SEQUENCE [LARGE SCALE GENOMIC DNA]</scope>
</reference>
<dbReference type="EMBL" id="KZ988189">
    <property type="protein sequence ID" value="RKP12831.1"/>
    <property type="molecule type" value="Genomic_DNA"/>
</dbReference>
<proteinExistence type="predicted"/>
<feature type="region of interest" description="Disordered" evidence="1">
    <location>
        <begin position="192"/>
        <end position="247"/>
    </location>
</feature>
<evidence type="ECO:0000313" key="3">
    <source>
        <dbReference type="EMBL" id="RKP12831.1"/>
    </source>
</evidence>
<gene>
    <name evidence="3" type="ORF">BJ684DRAFT_16716</name>
</gene>
<dbReference type="Proteomes" id="UP000267251">
    <property type="component" value="Unassembled WGS sequence"/>
</dbReference>
<keyword evidence="2" id="KW-0472">Membrane</keyword>
<feature type="compositionally biased region" description="Polar residues" evidence="1">
    <location>
        <begin position="92"/>
        <end position="118"/>
    </location>
</feature>
<accession>A0A4P9Y3Y2</accession>
<evidence type="ECO:0000313" key="4">
    <source>
        <dbReference type="Proteomes" id="UP000267251"/>
    </source>
</evidence>
<name>A0A4P9Y3Y2_9FUNG</name>
<feature type="transmembrane region" description="Helical" evidence="2">
    <location>
        <begin position="63"/>
        <end position="84"/>
    </location>
</feature>
<evidence type="ECO:0000256" key="1">
    <source>
        <dbReference type="SAM" id="MobiDB-lite"/>
    </source>
</evidence>
<feature type="region of interest" description="Disordered" evidence="1">
    <location>
        <begin position="92"/>
        <end position="131"/>
    </location>
</feature>
<keyword evidence="2" id="KW-0812">Transmembrane</keyword>
<keyword evidence="2" id="KW-1133">Transmembrane helix</keyword>
<dbReference type="AlphaFoldDB" id="A0A4P9Y3Y2"/>